<dbReference type="Pfam" id="PF15215">
    <property type="entry name" value="FDC-SP"/>
    <property type="match status" value="1"/>
</dbReference>
<reference evidence="2 3" key="1">
    <citation type="journal article" date="2023" name="bioRxiv">
        <title>Conserved and derived expression patterns and positive selection on dental genes reveal complex evolutionary context of ever-growing rodent molars.</title>
        <authorList>
            <person name="Calamari Z.T."/>
            <person name="Song A."/>
            <person name="Cohen E."/>
            <person name="Akter M."/>
            <person name="Roy R.D."/>
            <person name="Hallikas O."/>
            <person name="Christensen M.M."/>
            <person name="Li P."/>
            <person name="Marangoni P."/>
            <person name="Jernvall J."/>
            <person name="Klein O.D."/>
        </authorList>
    </citation>
    <scope>NUCLEOTIDE SEQUENCE [LARGE SCALE GENOMIC DNA]</scope>
    <source>
        <strain evidence="2">V071</strain>
    </source>
</reference>
<comment type="caution">
    <text evidence="2">The sequence shown here is derived from an EMBL/GenBank/DDBJ whole genome shotgun (WGS) entry which is preliminary data.</text>
</comment>
<evidence type="ECO:0000256" key="1">
    <source>
        <dbReference type="SAM" id="SignalP"/>
    </source>
</evidence>
<dbReference type="Proteomes" id="UP001488838">
    <property type="component" value="Unassembled WGS sequence"/>
</dbReference>
<evidence type="ECO:0000313" key="2">
    <source>
        <dbReference type="EMBL" id="KAK7830862.1"/>
    </source>
</evidence>
<dbReference type="InterPro" id="IPR029187">
    <property type="entry name" value="FDC-SP"/>
</dbReference>
<feature type="chain" id="PRO_5043564463" description="Follicular dendritic cell secreted protein" evidence="1">
    <location>
        <begin position="17"/>
        <end position="82"/>
    </location>
</feature>
<evidence type="ECO:0008006" key="4">
    <source>
        <dbReference type="Google" id="ProtNLM"/>
    </source>
</evidence>
<name>A0AAW0JWE2_MYOGA</name>
<keyword evidence="3" id="KW-1185">Reference proteome</keyword>
<gene>
    <name evidence="2" type="ORF">U0070_018406</name>
</gene>
<organism evidence="2 3">
    <name type="scientific">Myodes glareolus</name>
    <name type="common">Bank vole</name>
    <name type="synonym">Clethrionomys glareolus</name>
    <dbReference type="NCBI Taxonomy" id="447135"/>
    <lineage>
        <taxon>Eukaryota</taxon>
        <taxon>Metazoa</taxon>
        <taxon>Chordata</taxon>
        <taxon>Craniata</taxon>
        <taxon>Vertebrata</taxon>
        <taxon>Euteleostomi</taxon>
        <taxon>Mammalia</taxon>
        <taxon>Eutheria</taxon>
        <taxon>Euarchontoglires</taxon>
        <taxon>Glires</taxon>
        <taxon>Rodentia</taxon>
        <taxon>Myomorpha</taxon>
        <taxon>Muroidea</taxon>
        <taxon>Cricetidae</taxon>
        <taxon>Arvicolinae</taxon>
        <taxon>Myodes</taxon>
    </lineage>
</organism>
<keyword evidence="1" id="KW-0732">Signal</keyword>
<dbReference type="AlphaFoldDB" id="A0AAW0JWE2"/>
<protein>
    <recommendedName>
        <fullName evidence="4">Follicular dendritic cell secreted protein</fullName>
    </recommendedName>
</protein>
<proteinExistence type="predicted"/>
<accession>A0AAW0JWE2</accession>
<feature type="signal peptide" evidence="1">
    <location>
        <begin position="1"/>
        <end position="16"/>
    </location>
</feature>
<sequence>MKALLVFSVILAVAACLPVSQDQAREKRSASDSDEFFPRIYFPPYRYPPGAYPPYGYPGYPWFYAPFPIPFSPPATPTPNEK</sequence>
<dbReference type="EMBL" id="JBBHLL010000016">
    <property type="protein sequence ID" value="KAK7830862.1"/>
    <property type="molecule type" value="Genomic_DNA"/>
</dbReference>
<evidence type="ECO:0000313" key="3">
    <source>
        <dbReference type="Proteomes" id="UP001488838"/>
    </source>
</evidence>
<dbReference type="PROSITE" id="PS51257">
    <property type="entry name" value="PROKAR_LIPOPROTEIN"/>
    <property type="match status" value="1"/>
</dbReference>